<protein>
    <submittedName>
        <fullName evidence="1">Endogenous retrovirus group k member 9 gag poly</fullName>
    </submittedName>
</protein>
<evidence type="ECO:0000313" key="2">
    <source>
        <dbReference type="Proteomes" id="UP000233556"/>
    </source>
</evidence>
<evidence type="ECO:0000313" key="1">
    <source>
        <dbReference type="EMBL" id="PKU28310.1"/>
    </source>
</evidence>
<dbReference type="EMBL" id="KZ521239">
    <property type="protein sequence ID" value="PKU28310.1"/>
    <property type="molecule type" value="Genomic_DNA"/>
</dbReference>
<gene>
    <name evidence="1" type="ORF">llap_21385</name>
</gene>
<proteinExistence type="predicted"/>
<keyword evidence="2" id="KW-1185">Reference proteome</keyword>
<sequence length="76" mass="9078">MEDVDHQGAAIYSSLHDIRQEGSSWKHVEKGFEDGDIEMFQAMPAIYRPQQLPHYETLTYEVIKELRKWFTIPLYY</sequence>
<reference evidence="2" key="1">
    <citation type="submission" date="2017-11" db="EMBL/GenBank/DDBJ databases">
        <authorList>
            <person name="Lima N.C."/>
            <person name="Parody-Merino A.M."/>
            <person name="Battley P.F."/>
            <person name="Fidler A.E."/>
            <person name="Prosdocimi F."/>
        </authorList>
    </citation>
    <scope>NUCLEOTIDE SEQUENCE [LARGE SCALE GENOMIC DNA]</scope>
</reference>
<reference evidence="2" key="2">
    <citation type="submission" date="2017-12" db="EMBL/GenBank/DDBJ databases">
        <title>Genome sequence of the Bar-tailed Godwit (Limosa lapponica baueri).</title>
        <authorList>
            <person name="Lima N.C.B."/>
            <person name="Parody-Merino A.M."/>
            <person name="Battley P.F."/>
            <person name="Fidler A.E."/>
            <person name="Prosdocimi F."/>
        </authorList>
    </citation>
    <scope>NUCLEOTIDE SEQUENCE [LARGE SCALE GENOMIC DNA]</scope>
</reference>
<name>A0A2I0T3C6_LIMLA</name>
<dbReference type="Proteomes" id="UP000233556">
    <property type="component" value="Unassembled WGS sequence"/>
</dbReference>
<dbReference type="AlphaFoldDB" id="A0A2I0T3C6"/>
<accession>A0A2I0T3C6</accession>
<organism evidence="1 2">
    <name type="scientific">Limosa lapponica baueri</name>
    <dbReference type="NCBI Taxonomy" id="1758121"/>
    <lineage>
        <taxon>Eukaryota</taxon>
        <taxon>Metazoa</taxon>
        <taxon>Chordata</taxon>
        <taxon>Craniata</taxon>
        <taxon>Vertebrata</taxon>
        <taxon>Euteleostomi</taxon>
        <taxon>Archelosauria</taxon>
        <taxon>Archosauria</taxon>
        <taxon>Dinosauria</taxon>
        <taxon>Saurischia</taxon>
        <taxon>Theropoda</taxon>
        <taxon>Coelurosauria</taxon>
        <taxon>Aves</taxon>
        <taxon>Neognathae</taxon>
        <taxon>Neoaves</taxon>
        <taxon>Charadriiformes</taxon>
        <taxon>Scolopacidae</taxon>
        <taxon>Limosa</taxon>
    </lineage>
</organism>